<organism evidence="5 6">
    <name type="scientific">Phyllostomus discolor</name>
    <name type="common">pale spear-nosed bat</name>
    <dbReference type="NCBI Taxonomy" id="89673"/>
    <lineage>
        <taxon>Eukaryota</taxon>
        <taxon>Metazoa</taxon>
        <taxon>Chordata</taxon>
        <taxon>Craniata</taxon>
        <taxon>Vertebrata</taxon>
        <taxon>Euteleostomi</taxon>
        <taxon>Mammalia</taxon>
        <taxon>Eutheria</taxon>
        <taxon>Laurasiatheria</taxon>
        <taxon>Chiroptera</taxon>
        <taxon>Yangochiroptera</taxon>
        <taxon>Phyllostomidae</taxon>
        <taxon>Phyllostominae</taxon>
        <taxon>Phyllostomus</taxon>
    </lineage>
</organism>
<sequence length="76" mass="8638">MNEIKLTPPQKPSLLAPSSACTDSHLCDFPWEHHFLDEEVKLIKKMGDYLTNLCRLAGPQAGLGDFLFKRLTLMHK</sequence>
<dbReference type="PANTHER" id="PTHR11431:SF47">
    <property type="entry name" value="FERRITIN LIGHT CHAIN"/>
    <property type="match status" value="1"/>
</dbReference>
<comment type="subunit">
    <text evidence="4">Oligomer of 24 subunits. There are two types of subunits: L (light) chain and H (heavy) chain. The major chain can be light or heavy, depending on the species and tissue type. The functional molecule forms a roughly spherical shell with a diameter of 12 nm and contains a central cavity into which the insoluble mineral iron core is deposited. Interacts with NCOA4.</text>
</comment>
<dbReference type="GO" id="GO:0006879">
    <property type="term" value="P:intracellular iron ion homeostasis"/>
    <property type="evidence" value="ECO:0007669"/>
    <property type="project" value="InterPro"/>
</dbReference>
<dbReference type="GO" id="GO:0006826">
    <property type="term" value="P:iron ion transport"/>
    <property type="evidence" value="ECO:0007669"/>
    <property type="project" value="InterPro"/>
</dbReference>
<dbReference type="InterPro" id="IPR001519">
    <property type="entry name" value="Ferritin"/>
</dbReference>
<accession>A0A834AAI9</accession>
<evidence type="ECO:0000256" key="1">
    <source>
        <dbReference type="ARBA" id="ARBA00040044"/>
    </source>
</evidence>
<dbReference type="Proteomes" id="UP000664940">
    <property type="component" value="Unassembled WGS sequence"/>
</dbReference>
<comment type="caution">
    <text evidence="5">The sequence shown here is derived from an EMBL/GenBank/DDBJ whole genome shotgun (WGS) entry which is preliminary data.</text>
</comment>
<dbReference type="GO" id="GO:0008199">
    <property type="term" value="F:ferric iron binding"/>
    <property type="evidence" value="ECO:0007669"/>
    <property type="project" value="InterPro"/>
</dbReference>
<evidence type="ECO:0000256" key="4">
    <source>
        <dbReference type="ARBA" id="ARBA00047045"/>
    </source>
</evidence>
<dbReference type="EMBL" id="JABVXQ010000005">
    <property type="protein sequence ID" value="KAF6108825.1"/>
    <property type="molecule type" value="Genomic_DNA"/>
</dbReference>
<dbReference type="InterPro" id="IPR009078">
    <property type="entry name" value="Ferritin-like_SF"/>
</dbReference>
<dbReference type="GO" id="GO:0008198">
    <property type="term" value="F:ferrous iron binding"/>
    <property type="evidence" value="ECO:0007669"/>
    <property type="project" value="TreeGrafter"/>
</dbReference>
<evidence type="ECO:0000256" key="3">
    <source>
        <dbReference type="ARBA" id="ARBA00045578"/>
    </source>
</evidence>
<reference evidence="5 6" key="1">
    <citation type="journal article" date="2020" name="Nature">
        <title>Six reference-quality genomes reveal evolution of bat adaptations.</title>
        <authorList>
            <person name="Jebb D."/>
            <person name="Huang Z."/>
            <person name="Pippel M."/>
            <person name="Hughes G.M."/>
            <person name="Lavrichenko K."/>
            <person name="Devanna P."/>
            <person name="Winkler S."/>
            <person name="Jermiin L.S."/>
            <person name="Skirmuntt E.C."/>
            <person name="Katzourakis A."/>
            <person name="Burkitt-Gray L."/>
            <person name="Ray D.A."/>
            <person name="Sullivan K.A.M."/>
            <person name="Roscito J.G."/>
            <person name="Kirilenko B.M."/>
            <person name="Davalos L.M."/>
            <person name="Corthals A.P."/>
            <person name="Power M.L."/>
            <person name="Jones G."/>
            <person name="Ransome R.D."/>
            <person name="Dechmann D.K.N."/>
            <person name="Locatelli A.G."/>
            <person name="Puechmaille S.J."/>
            <person name="Fedrigo O."/>
            <person name="Jarvis E.D."/>
            <person name="Hiller M."/>
            <person name="Vernes S.C."/>
            <person name="Myers E.W."/>
            <person name="Teeling E.C."/>
        </authorList>
    </citation>
    <scope>NUCLEOTIDE SEQUENCE [LARGE SCALE GENOMIC DNA]</scope>
    <source>
        <strain evidence="5">Bat1K_MPI-CBG_1</strain>
    </source>
</reference>
<dbReference type="PANTHER" id="PTHR11431">
    <property type="entry name" value="FERRITIN"/>
    <property type="match status" value="1"/>
</dbReference>
<dbReference type="SUPFAM" id="SSF47240">
    <property type="entry name" value="Ferritin-like"/>
    <property type="match status" value="1"/>
</dbReference>
<dbReference type="AlphaFoldDB" id="A0A834AAI9"/>
<comment type="function">
    <text evidence="3">Stores iron in a soluble, non-toxic, readily available form. Important for iron homeostasis. Iron is taken up in the ferrous form and deposited as ferric hydroxides after oxidation. Also plays a role in delivery of iron to cells. Mediates iron uptake in capsule cells of the developing kidney. Delivery to lysosomes by the cargo receptor NCOA4 for autophagic degradation and release or iron.</text>
</comment>
<evidence type="ECO:0000256" key="2">
    <source>
        <dbReference type="ARBA" id="ARBA00044942"/>
    </source>
</evidence>
<name>A0A834AAI9_9CHIR</name>
<gene>
    <name evidence="5" type="ORF">HJG60_005310</name>
</gene>
<proteinExistence type="predicted"/>
<dbReference type="Gene3D" id="1.20.1260.10">
    <property type="match status" value="1"/>
</dbReference>
<dbReference type="InterPro" id="IPR012347">
    <property type="entry name" value="Ferritin-like"/>
</dbReference>
<protein>
    <recommendedName>
        <fullName evidence="1">Ferritin light chain</fullName>
    </recommendedName>
</protein>
<dbReference type="GO" id="GO:0044754">
    <property type="term" value="C:autolysosome"/>
    <property type="evidence" value="ECO:0007669"/>
    <property type="project" value="UniProtKB-SubCell"/>
</dbReference>
<comment type="subcellular location">
    <subcellularLocation>
        <location evidence="2">Autolysosome</location>
    </subcellularLocation>
</comment>
<evidence type="ECO:0000313" key="6">
    <source>
        <dbReference type="Proteomes" id="UP000664940"/>
    </source>
</evidence>
<evidence type="ECO:0000313" key="5">
    <source>
        <dbReference type="EMBL" id="KAF6108825.1"/>
    </source>
</evidence>